<dbReference type="AlphaFoldDB" id="A0A914WPE4"/>
<evidence type="ECO:0000313" key="3">
    <source>
        <dbReference type="WBParaSite" id="PSAMB.scaffold4452size14542.g24379.t1"/>
    </source>
</evidence>
<keyword evidence="2" id="KW-1185">Reference proteome</keyword>
<dbReference type="Proteomes" id="UP000887566">
    <property type="component" value="Unplaced"/>
</dbReference>
<protein>
    <submittedName>
        <fullName evidence="3">Uncharacterized protein</fullName>
    </submittedName>
</protein>
<sequence>MCLFVTSNSTRTVDGGGGGGGGGRPLLLGWVRTAARLQGMGRLSQRGGGGGGGGGVGDALVSASSGGLRPTVCCGRCGFCRKFYARVMRIMRVVAAGARSFPISRSPAPSLPTKGAKTAADCTSGEVNDDDETTTTTATRLLGDSARLRRQISICDE</sequence>
<feature type="region of interest" description="Disordered" evidence="1">
    <location>
        <begin position="102"/>
        <end position="137"/>
    </location>
</feature>
<organism evidence="2 3">
    <name type="scientific">Plectus sambesii</name>
    <dbReference type="NCBI Taxonomy" id="2011161"/>
    <lineage>
        <taxon>Eukaryota</taxon>
        <taxon>Metazoa</taxon>
        <taxon>Ecdysozoa</taxon>
        <taxon>Nematoda</taxon>
        <taxon>Chromadorea</taxon>
        <taxon>Plectida</taxon>
        <taxon>Plectina</taxon>
        <taxon>Plectoidea</taxon>
        <taxon>Plectidae</taxon>
        <taxon>Plectus</taxon>
    </lineage>
</organism>
<dbReference type="WBParaSite" id="PSAMB.scaffold4452size14542.g24379.t1">
    <property type="protein sequence ID" value="PSAMB.scaffold4452size14542.g24379.t1"/>
    <property type="gene ID" value="PSAMB.scaffold4452size14542.g24379"/>
</dbReference>
<accession>A0A914WPE4</accession>
<proteinExistence type="predicted"/>
<name>A0A914WPE4_9BILA</name>
<reference evidence="3" key="1">
    <citation type="submission" date="2022-11" db="UniProtKB">
        <authorList>
            <consortium name="WormBaseParasite"/>
        </authorList>
    </citation>
    <scope>IDENTIFICATION</scope>
</reference>
<evidence type="ECO:0000256" key="1">
    <source>
        <dbReference type="SAM" id="MobiDB-lite"/>
    </source>
</evidence>
<evidence type="ECO:0000313" key="2">
    <source>
        <dbReference type="Proteomes" id="UP000887566"/>
    </source>
</evidence>